<dbReference type="PANTHER" id="PTHR42852">
    <property type="entry name" value="THIOL:DISULFIDE INTERCHANGE PROTEIN DSBE"/>
    <property type="match status" value="1"/>
</dbReference>
<name>A0A6P2D1K7_9BACT</name>
<dbReference type="KEGG" id="gms:SOIL9_32480"/>
<feature type="chain" id="PRO_5026857993" description="Thioredoxin domain-containing protein" evidence="4">
    <location>
        <begin position="24"/>
        <end position="177"/>
    </location>
</feature>
<evidence type="ECO:0000259" key="5">
    <source>
        <dbReference type="PROSITE" id="PS51352"/>
    </source>
</evidence>
<keyword evidence="7" id="KW-1185">Reference proteome</keyword>
<dbReference type="InterPro" id="IPR017937">
    <property type="entry name" value="Thioredoxin_CS"/>
</dbReference>
<evidence type="ECO:0000256" key="2">
    <source>
        <dbReference type="ARBA" id="ARBA00022748"/>
    </source>
</evidence>
<dbReference type="GO" id="GO:0017004">
    <property type="term" value="P:cytochrome complex assembly"/>
    <property type="evidence" value="ECO:0007669"/>
    <property type="project" value="UniProtKB-KW"/>
</dbReference>
<organism evidence="6 7">
    <name type="scientific">Gemmata massiliana</name>
    <dbReference type="NCBI Taxonomy" id="1210884"/>
    <lineage>
        <taxon>Bacteria</taxon>
        <taxon>Pseudomonadati</taxon>
        <taxon>Planctomycetota</taxon>
        <taxon>Planctomycetia</taxon>
        <taxon>Gemmatales</taxon>
        <taxon>Gemmataceae</taxon>
        <taxon>Gemmata</taxon>
    </lineage>
</organism>
<dbReference type="AlphaFoldDB" id="A0A6P2D1K7"/>
<dbReference type="GO" id="GO:0030313">
    <property type="term" value="C:cell envelope"/>
    <property type="evidence" value="ECO:0007669"/>
    <property type="project" value="UniProtKB-SubCell"/>
</dbReference>
<dbReference type="SUPFAM" id="SSF52833">
    <property type="entry name" value="Thioredoxin-like"/>
    <property type="match status" value="1"/>
</dbReference>
<dbReference type="Proteomes" id="UP000464178">
    <property type="component" value="Chromosome"/>
</dbReference>
<dbReference type="InterPro" id="IPR050553">
    <property type="entry name" value="Thioredoxin_ResA/DsbE_sf"/>
</dbReference>
<evidence type="ECO:0000313" key="6">
    <source>
        <dbReference type="EMBL" id="VTR94466.1"/>
    </source>
</evidence>
<dbReference type="PROSITE" id="PS51352">
    <property type="entry name" value="THIOREDOXIN_2"/>
    <property type="match status" value="1"/>
</dbReference>
<dbReference type="PROSITE" id="PS00194">
    <property type="entry name" value="THIOREDOXIN_1"/>
    <property type="match status" value="1"/>
</dbReference>
<dbReference type="InterPro" id="IPR013766">
    <property type="entry name" value="Thioredoxin_domain"/>
</dbReference>
<dbReference type="EMBL" id="LR593886">
    <property type="protein sequence ID" value="VTR94466.1"/>
    <property type="molecule type" value="Genomic_DNA"/>
</dbReference>
<dbReference type="PANTHER" id="PTHR42852:SF13">
    <property type="entry name" value="PROTEIN DIPZ"/>
    <property type="match status" value="1"/>
</dbReference>
<dbReference type="PROSITE" id="PS51257">
    <property type="entry name" value="PROKAR_LIPOPROTEIN"/>
    <property type="match status" value="1"/>
</dbReference>
<gene>
    <name evidence="6" type="ORF">SOIL9_32480</name>
</gene>
<dbReference type="InterPro" id="IPR013740">
    <property type="entry name" value="Redoxin"/>
</dbReference>
<evidence type="ECO:0000256" key="1">
    <source>
        <dbReference type="ARBA" id="ARBA00004196"/>
    </source>
</evidence>
<dbReference type="InterPro" id="IPR036249">
    <property type="entry name" value="Thioredoxin-like_sf"/>
</dbReference>
<dbReference type="CDD" id="cd02966">
    <property type="entry name" value="TlpA_like_family"/>
    <property type="match status" value="1"/>
</dbReference>
<feature type="domain" description="Thioredoxin" evidence="5">
    <location>
        <begin position="20"/>
        <end position="176"/>
    </location>
</feature>
<dbReference type="GO" id="GO:0016491">
    <property type="term" value="F:oxidoreductase activity"/>
    <property type="evidence" value="ECO:0007669"/>
    <property type="project" value="InterPro"/>
</dbReference>
<keyword evidence="4" id="KW-0732">Signal</keyword>
<dbReference type="Pfam" id="PF08534">
    <property type="entry name" value="Redoxin"/>
    <property type="match status" value="1"/>
</dbReference>
<proteinExistence type="predicted"/>
<feature type="signal peptide" evidence="4">
    <location>
        <begin position="1"/>
        <end position="23"/>
    </location>
</feature>
<comment type="subcellular location">
    <subcellularLocation>
        <location evidence="1">Cell envelope</location>
    </subcellularLocation>
</comment>
<dbReference type="RefSeq" id="WP_162669000.1">
    <property type="nucleotide sequence ID" value="NZ_LR593886.1"/>
</dbReference>
<keyword evidence="3" id="KW-0676">Redox-active center</keyword>
<protein>
    <recommendedName>
        <fullName evidence="5">Thioredoxin domain-containing protein</fullName>
    </recommendedName>
</protein>
<accession>A0A6P2D1K7</accession>
<sequence length="177" mass="19908">MRTLGVVVLLVLAVTTGCQPRVALPEPVAAIPVAVTEADHNGLNKFLKQQKGKVVLVDFWATWCGPCRDKFPKFVNLHKKYADQGLVCLSVNMDKAWPNMDYDKARVLTFLEEKGATFPNYVAAERDDEMYERLFGLANSIPFKALFDKTGDKVWDDKMKRLTDAELDKLVATELAK</sequence>
<evidence type="ECO:0000256" key="4">
    <source>
        <dbReference type="SAM" id="SignalP"/>
    </source>
</evidence>
<dbReference type="Gene3D" id="3.40.30.10">
    <property type="entry name" value="Glutaredoxin"/>
    <property type="match status" value="1"/>
</dbReference>
<evidence type="ECO:0000313" key="7">
    <source>
        <dbReference type="Proteomes" id="UP000464178"/>
    </source>
</evidence>
<reference evidence="6 7" key="1">
    <citation type="submission" date="2019-05" db="EMBL/GenBank/DDBJ databases">
        <authorList>
            <consortium name="Science for Life Laboratories"/>
        </authorList>
    </citation>
    <scope>NUCLEOTIDE SEQUENCE [LARGE SCALE GENOMIC DNA]</scope>
    <source>
        <strain evidence="6">Soil9</strain>
    </source>
</reference>
<keyword evidence="2" id="KW-0201">Cytochrome c-type biogenesis</keyword>
<evidence type="ECO:0000256" key="3">
    <source>
        <dbReference type="ARBA" id="ARBA00023284"/>
    </source>
</evidence>